<feature type="region of interest" description="Disordered" evidence="3">
    <location>
        <begin position="468"/>
        <end position="556"/>
    </location>
</feature>
<dbReference type="Pfam" id="PF07765">
    <property type="entry name" value="KIP1"/>
    <property type="match status" value="1"/>
</dbReference>
<dbReference type="InterPro" id="IPR011684">
    <property type="entry name" value="NAB"/>
</dbReference>
<dbReference type="PANTHER" id="PTHR31631">
    <property type="entry name" value="PROTEIN NETWORKED 2D"/>
    <property type="match status" value="1"/>
</dbReference>
<dbReference type="PROSITE" id="PS51774">
    <property type="entry name" value="NAB"/>
    <property type="match status" value="1"/>
</dbReference>
<dbReference type="Pfam" id="PF24918">
    <property type="entry name" value="NET2A_C"/>
    <property type="match status" value="1"/>
</dbReference>
<keyword evidence="1 2" id="KW-0175">Coiled coil</keyword>
<evidence type="ECO:0000313" key="5">
    <source>
        <dbReference type="EMBL" id="GMI90615.1"/>
    </source>
</evidence>
<feature type="coiled-coil region" evidence="2">
    <location>
        <begin position="347"/>
        <end position="395"/>
    </location>
</feature>
<evidence type="ECO:0000259" key="4">
    <source>
        <dbReference type="PROSITE" id="PS51774"/>
    </source>
</evidence>
<sequence length="946" mass="108657">MMLQKVASNAYSWWWAGHIRTKQSKWLEQNLHDMEEKVSGMLEIIDDDGDSFVKRANMYYRRRPELLRIVEETYKAYRDLAERYDLLSKDLQSANRTITTLFPEQVPYSIPDEDDENVPCTPRATSKLGSRVSVPKKEFRSQSMLLLRKGQLKKAITSAEVALSPHSGLSEEDALEEINKLQKEILEMQTEWELLKNSYEQGYKRLCDIENGITEKQKRVCSLQDEYDIGFAMDDNEARLLMANRVLKCCQESLDKLQQTHEQSTEEGRVESKRIKKVNESFEALRRKFHGSPKDQQEKLTRVCSGIDVSKIVYEFESGEKGRHYMESLRKGIEEKLELGSGSCLTMEQLADKIDELIQRVVNLENAVFSENASVKRLKSDADELQEHVKSLEEDEAALVGGSDRTEQRICALEGELSRVKELLRTIIDQNNTLKAHFTEASCNINHLSVNLHALNMDEAVDNMELSKEGKTEVEMEGKDEDEDEDDSGEGRNDADSEQMDEYKAENKSLSEVVDSESDNKMDGDSEKGTEQMDECKVGKISFSETASSTIDTENPEVETDEEEELQNWRKLYTSGPDEREKILLDEYSSVLRNYKDVRKKLKEVDQKNRDGLYELASEIRELKNALSIRDEEIQLLRRRSGFIDENKDGNMTEYEASHAMTSPESTLSDFIHVSPEAADEGKGESESIEKEAKETGRNRSLSRSRSILTAEGKIRSDIDELLEDNIGFWLRFSTSFHQIQKYQTSVQDLKSELSALREKKKQESNGKDESLGSEARPIYAHLREIKTELTLWLESNGVLKDEVQGRYSALCSIQEEVSRMSNSKDHEGEPELDGYQAAEFQGELLNMKQENSQVWNELKEGFDHMQQLKEDIENIMATLEKEIEAASASRLQQSGSMSRHKIPLRSFLFGIKFKNKWQQKGPSMFMCGQPQFQRQHSYLERTEPS</sequence>
<dbReference type="AlphaFoldDB" id="A0A9W7I623"/>
<gene>
    <name evidence="5" type="ORF">HRI_002730800</name>
</gene>
<feature type="compositionally biased region" description="Basic and acidic residues" evidence="3">
    <location>
        <begin position="489"/>
        <end position="509"/>
    </location>
</feature>
<evidence type="ECO:0000256" key="3">
    <source>
        <dbReference type="SAM" id="MobiDB-lite"/>
    </source>
</evidence>
<proteinExistence type="predicted"/>
<feature type="domain" description="NAB" evidence="4">
    <location>
        <begin position="11"/>
        <end position="91"/>
    </location>
</feature>
<evidence type="ECO:0000313" key="6">
    <source>
        <dbReference type="Proteomes" id="UP001165190"/>
    </source>
</evidence>
<feature type="compositionally biased region" description="Acidic residues" evidence="3">
    <location>
        <begin position="478"/>
        <end position="488"/>
    </location>
</feature>
<name>A0A9W7I623_HIBTR</name>
<feature type="coiled-coil region" evidence="2">
    <location>
        <begin position="740"/>
        <end position="767"/>
    </location>
</feature>
<comment type="caution">
    <text evidence="5">The sequence shown here is derived from an EMBL/GenBank/DDBJ whole genome shotgun (WGS) entry which is preliminary data.</text>
</comment>
<feature type="compositionally biased region" description="Polar residues" evidence="3">
    <location>
        <begin position="543"/>
        <end position="553"/>
    </location>
</feature>
<feature type="coiled-coil region" evidence="2">
    <location>
        <begin position="585"/>
        <end position="640"/>
    </location>
</feature>
<accession>A0A9W7I623</accession>
<evidence type="ECO:0000256" key="1">
    <source>
        <dbReference type="ARBA" id="ARBA00023054"/>
    </source>
</evidence>
<feature type="coiled-coil region" evidence="2">
    <location>
        <begin position="171"/>
        <end position="198"/>
    </location>
</feature>
<dbReference type="OrthoDB" id="616075at2759"/>
<dbReference type="Proteomes" id="UP001165190">
    <property type="component" value="Unassembled WGS sequence"/>
</dbReference>
<organism evidence="5 6">
    <name type="scientific">Hibiscus trionum</name>
    <name type="common">Flower of an hour</name>
    <dbReference type="NCBI Taxonomy" id="183268"/>
    <lineage>
        <taxon>Eukaryota</taxon>
        <taxon>Viridiplantae</taxon>
        <taxon>Streptophyta</taxon>
        <taxon>Embryophyta</taxon>
        <taxon>Tracheophyta</taxon>
        <taxon>Spermatophyta</taxon>
        <taxon>Magnoliopsida</taxon>
        <taxon>eudicotyledons</taxon>
        <taxon>Gunneridae</taxon>
        <taxon>Pentapetalae</taxon>
        <taxon>rosids</taxon>
        <taxon>malvids</taxon>
        <taxon>Malvales</taxon>
        <taxon>Malvaceae</taxon>
        <taxon>Malvoideae</taxon>
        <taxon>Hibiscus</taxon>
    </lineage>
</organism>
<dbReference type="EMBL" id="BSYR01000024">
    <property type="protein sequence ID" value="GMI90615.1"/>
    <property type="molecule type" value="Genomic_DNA"/>
</dbReference>
<dbReference type="Pfam" id="PF25014">
    <property type="entry name" value="NET2A"/>
    <property type="match status" value="1"/>
</dbReference>
<dbReference type="GO" id="GO:0003779">
    <property type="term" value="F:actin binding"/>
    <property type="evidence" value="ECO:0007669"/>
    <property type="project" value="InterPro"/>
</dbReference>
<keyword evidence="6" id="KW-1185">Reference proteome</keyword>
<dbReference type="InterPro" id="IPR056888">
    <property type="entry name" value="NET2A-D/KIP1-like_dom"/>
</dbReference>
<feature type="compositionally biased region" description="Basic and acidic residues" evidence="3">
    <location>
        <begin position="468"/>
        <end position="477"/>
    </location>
</feature>
<reference evidence="5" key="1">
    <citation type="submission" date="2023-05" db="EMBL/GenBank/DDBJ databases">
        <title>Genome and transcriptome analyses reveal genes involved in the formation of fine ridges on petal epidermal cells in Hibiscus trionum.</title>
        <authorList>
            <person name="Koshimizu S."/>
            <person name="Masuda S."/>
            <person name="Ishii T."/>
            <person name="Shirasu K."/>
            <person name="Hoshino A."/>
            <person name="Arita M."/>
        </authorList>
    </citation>
    <scope>NUCLEOTIDE SEQUENCE</scope>
    <source>
        <strain evidence="5">Hamamatsu line</strain>
    </source>
</reference>
<feature type="region of interest" description="Disordered" evidence="3">
    <location>
        <begin position="677"/>
        <end position="703"/>
    </location>
</feature>
<feature type="compositionally biased region" description="Basic and acidic residues" evidence="3">
    <location>
        <begin position="680"/>
        <end position="698"/>
    </location>
</feature>
<protein>
    <recommendedName>
        <fullName evidence="4">NAB domain-containing protein</fullName>
    </recommendedName>
</protein>
<feature type="coiled-coil region" evidence="2">
    <location>
        <begin position="863"/>
        <end position="890"/>
    </location>
</feature>
<dbReference type="InterPro" id="IPR056889">
    <property type="entry name" value="NET2A-D/KIP1-like_C"/>
</dbReference>
<dbReference type="PANTHER" id="PTHR31631:SF3">
    <property type="entry name" value="PROTEIN NETWORKED 2B"/>
    <property type="match status" value="1"/>
</dbReference>
<evidence type="ECO:0000256" key="2">
    <source>
        <dbReference type="SAM" id="Coils"/>
    </source>
</evidence>
<feature type="compositionally biased region" description="Basic and acidic residues" evidence="3">
    <location>
        <begin position="518"/>
        <end position="538"/>
    </location>
</feature>